<evidence type="ECO:0000256" key="1">
    <source>
        <dbReference type="SAM" id="MobiDB-lite"/>
    </source>
</evidence>
<dbReference type="Proteomes" id="UP001652624">
    <property type="component" value="Chromosome 17"/>
</dbReference>
<organism evidence="2 3">
    <name type="scientific">Erinaceus europaeus</name>
    <name type="common">Western European hedgehog</name>
    <dbReference type="NCBI Taxonomy" id="9365"/>
    <lineage>
        <taxon>Eukaryota</taxon>
        <taxon>Metazoa</taxon>
        <taxon>Chordata</taxon>
        <taxon>Craniata</taxon>
        <taxon>Vertebrata</taxon>
        <taxon>Euteleostomi</taxon>
        <taxon>Mammalia</taxon>
        <taxon>Eutheria</taxon>
        <taxon>Laurasiatheria</taxon>
        <taxon>Eulipotyphla</taxon>
        <taxon>Erinaceidae</taxon>
        <taxon>Erinaceinae</taxon>
        <taxon>Erinaceus</taxon>
    </lineage>
</organism>
<feature type="region of interest" description="Disordered" evidence="1">
    <location>
        <begin position="1"/>
        <end position="23"/>
    </location>
</feature>
<reference evidence="3" key="1">
    <citation type="submission" date="2025-08" db="UniProtKB">
        <authorList>
            <consortium name="RefSeq"/>
        </authorList>
    </citation>
    <scope>IDENTIFICATION</scope>
</reference>
<dbReference type="GeneID" id="103109647"/>
<keyword evidence="2" id="KW-1185">Reference proteome</keyword>
<proteinExistence type="predicted"/>
<protein>
    <submittedName>
        <fullName evidence="3">Sorting nexin-32 isoform X4</fullName>
    </submittedName>
</protein>
<accession>A0ABM3W625</accession>
<dbReference type="RefSeq" id="XP_060032016.1">
    <property type="nucleotide sequence ID" value="XM_060176033.1"/>
</dbReference>
<feature type="compositionally biased region" description="Basic and acidic residues" evidence="1">
    <location>
        <begin position="1"/>
        <end position="12"/>
    </location>
</feature>
<name>A0ABM3W625_ERIEU</name>
<gene>
    <name evidence="3" type="primary">SNX32</name>
</gene>
<evidence type="ECO:0000313" key="3">
    <source>
        <dbReference type="RefSeq" id="XP_060032016.1"/>
    </source>
</evidence>
<evidence type="ECO:0000313" key="2">
    <source>
        <dbReference type="Proteomes" id="UP001652624"/>
    </source>
</evidence>
<sequence>MEEQPEGGKENKPCSTSGDLQRDSSLLVEISDAVSERDKLSVRGKSRKELLGGFLRNLMKSADEVLITGVSGLKAWLTTISLSQPP</sequence>